<dbReference type="SUPFAM" id="SSF159871">
    <property type="entry name" value="YdgH-like"/>
    <property type="match status" value="1"/>
</dbReference>
<feature type="signal peptide" evidence="2">
    <location>
        <begin position="1"/>
        <end position="22"/>
    </location>
</feature>
<dbReference type="AlphaFoldDB" id="C6CA75"/>
<dbReference type="HOGENOM" id="CLU_158602_2_3_6"/>
<dbReference type="PANTHER" id="PTHR34156">
    <property type="entry name" value="OUTER MEMBRANE PROTEIN-RELATED-RELATED"/>
    <property type="match status" value="1"/>
</dbReference>
<gene>
    <name evidence="4" type="ordered locus">Dd703_0739</name>
</gene>
<dbReference type="InterPro" id="IPR036275">
    <property type="entry name" value="YdgH-like_sf"/>
</dbReference>
<reference evidence="4" key="1">
    <citation type="submission" date="2009-06" db="EMBL/GenBank/DDBJ databases">
        <title>Complete sequence of Dickeya dadantii Ech703.</title>
        <authorList>
            <consortium name="US DOE Joint Genome Institute"/>
            <person name="Lucas S."/>
            <person name="Copeland A."/>
            <person name="Lapidus A."/>
            <person name="Glavina del Rio T."/>
            <person name="Dalin E."/>
            <person name="Tice H."/>
            <person name="Bruce D."/>
            <person name="Goodwin L."/>
            <person name="Pitluck S."/>
            <person name="Chertkov O."/>
            <person name="Brettin T."/>
            <person name="Detter J.C."/>
            <person name="Han C."/>
            <person name="Larimer F."/>
            <person name="Land M."/>
            <person name="Hauser L."/>
            <person name="Kyrpides N."/>
            <person name="Mikhailova N."/>
            <person name="Balakrishnan V."/>
            <person name="Glasner J."/>
            <person name="Perna N.T."/>
        </authorList>
    </citation>
    <scope>NUCLEOTIDE SEQUENCE [LARGE SCALE GENOMIC DNA]</scope>
    <source>
        <strain evidence="4">Ech703</strain>
    </source>
</reference>
<name>C6CA75_MUSP7</name>
<dbReference type="InterPro" id="IPR010854">
    <property type="entry name" value="YdgH/BhsA/McbA-like_dom"/>
</dbReference>
<feature type="chain" id="PRO_5002963216" description="YdgH/BhsA/McbA-like domain-containing protein" evidence="2">
    <location>
        <begin position="23"/>
        <end position="82"/>
    </location>
</feature>
<accession>C6CA75</accession>
<evidence type="ECO:0000256" key="1">
    <source>
        <dbReference type="ARBA" id="ARBA00022729"/>
    </source>
</evidence>
<dbReference type="RefSeq" id="WP_012764369.1">
    <property type="nucleotide sequence ID" value="NC_012880.1"/>
</dbReference>
<evidence type="ECO:0000259" key="3">
    <source>
        <dbReference type="Pfam" id="PF07338"/>
    </source>
</evidence>
<dbReference type="InterPro" id="IPR025543">
    <property type="entry name" value="Dodecin-like"/>
</dbReference>
<evidence type="ECO:0000313" key="4">
    <source>
        <dbReference type="EMBL" id="ACS84550.1"/>
    </source>
</evidence>
<proteinExistence type="predicted"/>
<organism evidence="4 5">
    <name type="scientific">Musicola paradisiaca (strain Ech703)</name>
    <name type="common">Dickeya paradisiaca</name>
    <name type="synonym">Dickeya dadantii</name>
    <dbReference type="NCBI Taxonomy" id="579405"/>
    <lineage>
        <taxon>Bacteria</taxon>
        <taxon>Pseudomonadati</taxon>
        <taxon>Pseudomonadota</taxon>
        <taxon>Gammaproteobacteria</taxon>
        <taxon>Enterobacterales</taxon>
        <taxon>Pectobacteriaceae</taxon>
        <taxon>Musicola</taxon>
    </lineage>
</organism>
<dbReference type="Proteomes" id="UP000002734">
    <property type="component" value="Chromosome"/>
</dbReference>
<dbReference type="KEGG" id="dda:Dd703_0739"/>
<keyword evidence="1 2" id="KW-0732">Signal</keyword>
<evidence type="ECO:0000256" key="2">
    <source>
        <dbReference type="SAM" id="SignalP"/>
    </source>
</evidence>
<feature type="domain" description="YdgH/BhsA/McbA-like" evidence="3">
    <location>
        <begin position="33"/>
        <end position="82"/>
    </location>
</feature>
<dbReference type="Pfam" id="PF07338">
    <property type="entry name" value="YdgH_BhsA-like"/>
    <property type="match status" value="1"/>
</dbReference>
<sequence length="82" mass="8370">MNSIKLVAAAVVLSTLSFTTLAATEVQSAQANRVGTVSASARSLGELQSQLAAQADAAGAKSYRIISATGSEQLRGVAELYK</sequence>
<dbReference type="Gene3D" id="3.30.1660.10">
    <property type="entry name" value="Flavin-binding protein dodecin"/>
    <property type="match status" value="1"/>
</dbReference>
<dbReference type="NCBIfam" id="NF047859">
    <property type="entry name" value="StressCuResBhsA"/>
    <property type="match status" value="1"/>
</dbReference>
<dbReference type="EMBL" id="CP001654">
    <property type="protein sequence ID" value="ACS84550.1"/>
    <property type="molecule type" value="Genomic_DNA"/>
</dbReference>
<keyword evidence="5" id="KW-1185">Reference proteome</keyword>
<evidence type="ECO:0000313" key="5">
    <source>
        <dbReference type="Proteomes" id="UP000002734"/>
    </source>
</evidence>
<protein>
    <recommendedName>
        <fullName evidence="3">YdgH/BhsA/McbA-like domain-containing protein</fullName>
    </recommendedName>
</protein>
<dbReference type="eggNOG" id="ENOG5032ZBU">
    <property type="taxonomic scope" value="Bacteria"/>
</dbReference>
<dbReference type="InterPro" id="IPR051096">
    <property type="entry name" value="BhsA/McbA_stress_biofilm_assoc"/>
</dbReference>